<evidence type="ECO:0000256" key="2">
    <source>
        <dbReference type="SAM" id="SignalP"/>
    </source>
</evidence>
<evidence type="ECO:0000256" key="1">
    <source>
        <dbReference type="SAM" id="MobiDB-lite"/>
    </source>
</evidence>
<proteinExistence type="predicted"/>
<evidence type="ECO:0008006" key="5">
    <source>
        <dbReference type="Google" id="ProtNLM"/>
    </source>
</evidence>
<comment type="caution">
    <text evidence="3">The sequence shown here is derived from an EMBL/GenBank/DDBJ whole genome shotgun (WGS) entry which is preliminary data.</text>
</comment>
<keyword evidence="4" id="KW-1185">Reference proteome</keyword>
<dbReference type="Proteomes" id="UP001610563">
    <property type="component" value="Unassembled WGS sequence"/>
</dbReference>
<name>A0ABR4GMN9_9EURO</name>
<organism evidence="3 4">
    <name type="scientific">Aspergillus keveii</name>
    <dbReference type="NCBI Taxonomy" id="714993"/>
    <lineage>
        <taxon>Eukaryota</taxon>
        <taxon>Fungi</taxon>
        <taxon>Dikarya</taxon>
        <taxon>Ascomycota</taxon>
        <taxon>Pezizomycotina</taxon>
        <taxon>Eurotiomycetes</taxon>
        <taxon>Eurotiomycetidae</taxon>
        <taxon>Eurotiales</taxon>
        <taxon>Aspergillaceae</taxon>
        <taxon>Aspergillus</taxon>
        <taxon>Aspergillus subgen. Nidulantes</taxon>
    </lineage>
</organism>
<protein>
    <recommendedName>
        <fullName evidence="5">GPI anchored protein</fullName>
    </recommendedName>
</protein>
<evidence type="ECO:0000313" key="3">
    <source>
        <dbReference type="EMBL" id="KAL2800320.1"/>
    </source>
</evidence>
<sequence>MVRYYSGLLTLGIASWSLLPLGTLARECSTTESDQALRLTSTDQLDVFEGCTTITGHIVVESSYLGDFILSGVTEFPGNISTEDDSSAPGLGSVELPDLVELGTISLGSVANVRLPQLEHAADIVLVQPGSSGEVDLVVQDAQFCGSQSCGTSSDTEYPFISVDLPALVTTNYLELAVSVESVSVPLLEVVGHQESGELNGQGLFINILEETGKDLDFNAPKLHTLNGVLTVVGGVSGLSLGALEEGDVGITLNSRSSPGLNVIYLPNFDFANLGTASIAFLNNVPCNETLYNLWQVSPNPYDDNYCDEIEIQDEEPSDVGSGGTDDTTNEDIITEEEDHNDTSVEPPSDSDVTDDIEMLPGADESTEEGSVPEDGAGMVLPEVGIVLIMVATASSWLSL</sequence>
<gene>
    <name evidence="3" type="ORF">BJX66DRAFT_332461</name>
</gene>
<reference evidence="3 4" key="1">
    <citation type="submission" date="2024-07" db="EMBL/GenBank/DDBJ databases">
        <title>Section-level genome sequencing and comparative genomics of Aspergillus sections Usti and Cavernicolus.</title>
        <authorList>
            <consortium name="Lawrence Berkeley National Laboratory"/>
            <person name="Nybo J.L."/>
            <person name="Vesth T.C."/>
            <person name="Theobald S."/>
            <person name="Frisvad J.C."/>
            <person name="Larsen T.O."/>
            <person name="Kjaerboelling I."/>
            <person name="Rothschild-Mancinelli K."/>
            <person name="Lyhne E.K."/>
            <person name="Kogle M.E."/>
            <person name="Barry K."/>
            <person name="Clum A."/>
            <person name="Na H."/>
            <person name="Ledsgaard L."/>
            <person name="Lin J."/>
            <person name="Lipzen A."/>
            <person name="Kuo A."/>
            <person name="Riley R."/>
            <person name="Mondo S."/>
            <person name="Labutti K."/>
            <person name="Haridas S."/>
            <person name="Pangalinan J."/>
            <person name="Salamov A.A."/>
            <person name="Simmons B.A."/>
            <person name="Magnuson J.K."/>
            <person name="Chen J."/>
            <person name="Drula E."/>
            <person name="Henrissat B."/>
            <person name="Wiebenga A."/>
            <person name="Lubbers R.J."/>
            <person name="Gomes A.C."/>
            <person name="Makela M.R."/>
            <person name="Stajich J."/>
            <person name="Grigoriev I.V."/>
            <person name="Mortensen U.H."/>
            <person name="De Vries R.P."/>
            <person name="Baker S.E."/>
            <person name="Andersen M.R."/>
        </authorList>
    </citation>
    <scope>NUCLEOTIDE SEQUENCE [LARGE SCALE GENOMIC DNA]</scope>
    <source>
        <strain evidence="3 4">CBS 209.92</strain>
    </source>
</reference>
<keyword evidence="2" id="KW-0732">Signal</keyword>
<accession>A0ABR4GMN9</accession>
<feature type="chain" id="PRO_5047326048" description="GPI anchored protein" evidence="2">
    <location>
        <begin position="26"/>
        <end position="400"/>
    </location>
</feature>
<feature type="region of interest" description="Disordered" evidence="1">
    <location>
        <begin position="335"/>
        <end position="377"/>
    </location>
</feature>
<evidence type="ECO:0000313" key="4">
    <source>
        <dbReference type="Proteomes" id="UP001610563"/>
    </source>
</evidence>
<feature type="signal peptide" evidence="2">
    <location>
        <begin position="1"/>
        <end position="25"/>
    </location>
</feature>
<dbReference type="EMBL" id="JBFTWV010000004">
    <property type="protein sequence ID" value="KAL2800320.1"/>
    <property type="molecule type" value="Genomic_DNA"/>
</dbReference>